<evidence type="ECO:0000313" key="3">
    <source>
        <dbReference type="Proteomes" id="UP000195569"/>
    </source>
</evidence>
<accession>A0A1N7S8E4</accession>
<dbReference type="AlphaFoldDB" id="A0A1N7S8E4"/>
<evidence type="ECO:0000313" key="2">
    <source>
        <dbReference type="EMBL" id="SIT43689.1"/>
    </source>
</evidence>
<name>A0A1N7S8E4_9BURK</name>
<organism evidence="2 3">
    <name type="scientific">Paraburkholderia piptadeniae</name>
    <dbReference type="NCBI Taxonomy" id="1701573"/>
    <lineage>
        <taxon>Bacteria</taxon>
        <taxon>Pseudomonadati</taxon>
        <taxon>Pseudomonadota</taxon>
        <taxon>Betaproteobacteria</taxon>
        <taxon>Burkholderiales</taxon>
        <taxon>Burkholderiaceae</taxon>
        <taxon>Paraburkholderia</taxon>
    </lineage>
</organism>
<gene>
    <name evidence="2" type="ORF">BN2476_350243</name>
</gene>
<proteinExistence type="predicted"/>
<protein>
    <submittedName>
        <fullName evidence="2">Uncharacterized protein</fullName>
    </submittedName>
</protein>
<dbReference type="EMBL" id="CYGY02000035">
    <property type="protein sequence ID" value="SIT43689.1"/>
    <property type="molecule type" value="Genomic_DNA"/>
</dbReference>
<feature type="region of interest" description="Disordered" evidence="1">
    <location>
        <begin position="153"/>
        <end position="172"/>
    </location>
</feature>
<keyword evidence="3" id="KW-1185">Reference proteome</keyword>
<sequence length="191" mass="21631">MAPDWTPDEDAILARGWKDGKTAKQILKELPLRTESALRKRRDILQLPVRRVFGSDTVMRATALPIWNALKRRPSTRVELAARAAVGSQSISNFIKENRAQIHVSSWKRSTGGKYVEVFKAGAGIDAPKPAPKPRKQTYAEWWQRLKRERPDVAGHRIARDNHRRDVRQGRLVRRDPAVQALFGTGGARAE</sequence>
<comment type="caution">
    <text evidence="2">The sequence shown here is derived from an EMBL/GenBank/DDBJ whole genome shotgun (WGS) entry which is preliminary data.</text>
</comment>
<dbReference type="Proteomes" id="UP000195569">
    <property type="component" value="Unassembled WGS sequence"/>
</dbReference>
<evidence type="ECO:0000256" key="1">
    <source>
        <dbReference type="SAM" id="MobiDB-lite"/>
    </source>
</evidence>
<reference evidence="2" key="1">
    <citation type="submission" date="2016-12" db="EMBL/GenBank/DDBJ databases">
        <authorList>
            <person name="Moulin L."/>
        </authorList>
    </citation>
    <scope>NUCLEOTIDE SEQUENCE [LARGE SCALE GENOMIC DNA]</scope>
    <source>
        <strain evidence="2">STM 7183</strain>
    </source>
</reference>